<dbReference type="GO" id="GO:0006261">
    <property type="term" value="P:DNA-templated DNA replication"/>
    <property type="evidence" value="ECO:0007669"/>
    <property type="project" value="TreeGrafter"/>
</dbReference>
<dbReference type="InterPro" id="IPR050238">
    <property type="entry name" value="DNA_Rep/Repair_Clamp_Loader"/>
</dbReference>
<proteinExistence type="predicted"/>
<dbReference type="AlphaFoldDB" id="A0A4R8I911"/>
<dbReference type="Pfam" id="PF13177">
    <property type="entry name" value="DNA_pol3_delta2"/>
    <property type="match status" value="1"/>
</dbReference>
<dbReference type="EMBL" id="SOEO01000001">
    <property type="protein sequence ID" value="TDX86134.1"/>
    <property type="molecule type" value="Genomic_DNA"/>
</dbReference>
<dbReference type="PANTHER" id="PTHR11669:SF8">
    <property type="entry name" value="DNA POLYMERASE III SUBUNIT DELTA"/>
    <property type="match status" value="1"/>
</dbReference>
<evidence type="ECO:0000313" key="1">
    <source>
        <dbReference type="EMBL" id="TDX86134.1"/>
    </source>
</evidence>
<accession>A0A4R8I911</accession>
<name>A0A4R8I911_9FLAO</name>
<dbReference type="SUPFAM" id="SSF52540">
    <property type="entry name" value="P-loop containing nucleoside triphosphate hydrolases"/>
    <property type="match status" value="1"/>
</dbReference>
<protein>
    <submittedName>
        <fullName evidence="1">DNA polymerase-3 subunit delta</fullName>
    </submittedName>
</protein>
<evidence type="ECO:0000313" key="2">
    <source>
        <dbReference type="Proteomes" id="UP000295313"/>
    </source>
</evidence>
<gene>
    <name evidence="1" type="ORF">B0I22_0242</name>
</gene>
<dbReference type="PANTHER" id="PTHR11669">
    <property type="entry name" value="REPLICATION FACTOR C / DNA POLYMERASE III GAMMA-TAU SUBUNIT"/>
    <property type="match status" value="1"/>
</dbReference>
<dbReference type="InterPro" id="IPR027417">
    <property type="entry name" value="P-loop_NTPase"/>
</dbReference>
<dbReference type="Proteomes" id="UP000295313">
    <property type="component" value="Unassembled WGS sequence"/>
</dbReference>
<reference evidence="1 2" key="1">
    <citation type="submission" date="2019-03" db="EMBL/GenBank/DDBJ databases">
        <title>Genomic Encyclopedia of Type Strains, Phase III (KMG-III): the genomes of soil and plant-associated and newly described type strains.</title>
        <authorList>
            <person name="Whitman W."/>
        </authorList>
    </citation>
    <scope>NUCLEOTIDE SEQUENCE [LARGE SCALE GENOMIC DNA]</scope>
    <source>
        <strain evidence="1 2">CGMCC 1.12802</strain>
    </source>
</reference>
<keyword evidence="2" id="KW-1185">Reference proteome</keyword>
<organism evidence="1 2">
    <name type="scientific">Epilithonimonas xixisoli</name>
    <dbReference type="NCBI Taxonomy" id="1476462"/>
    <lineage>
        <taxon>Bacteria</taxon>
        <taxon>Pseudomonadati</taxon>
        <taxon>Bacteroidota</taxon>
        <taxon>Flavobacteriia</taxon>
        <taxon>Flavobacteriales</taxon>
        <taxon>Weeksellaceae</taxon>
        <taxon>Chryseobacterium group</taxon>
        <taxon>Epilithonimonas</taxon>
    </lineage>
</organism>
<comment type="caution">
    <text evidence="1">The sequence shown here is derived from an EMBL/GenBank/DDBJ whole genome shotgun (WGS) entry which is preliminary data.</text>
</comment>
<dbReference type="Gene3D" id="3.40.50.300">
    <property type="entry name" value="P-loop containing nucleotide triphosphate hydrolases"/>
    <property type="match status" value="1"/>
</dbReference>
<sequence>MLRDGHYNLKLNVGIFDIFFKNLKIEIFHHQTSNFLLFSIFVIMKWEQIIGQQSVKNLLKDSIRDSRVGHAQLFVGEEGFGVLPLALAMAQEIFEKENPASAHKIENLNHLDLHFSFPVFTEKNVSLSKRFFDNFREMVLQNPYASFDDWTSFLESENKQFFISADEAEDIGQRFTLKSFEGGSKILIVWRADKMNDAAANKILKFLEEPPKNTYIILCAPSTNDILPTILSRCQLVNIPRINDEDILKSLQNVEAAKEIAYESQGDWNLAKSLSENNVVTSEFETLFIQWVRNAFQAKKKPEVLREIVKWARQISEWNREKQMKFLNYCIEIFRLAMLQNYGNDNLVYKKLSEGNFNWSAFSKFIHGANIVSIVEEITDASYHISRNANSKIVLTDMGIKLTRYIHKASS</sequence>